<feature type="domain" description="eCIS core" evidence="1">
    <location>
        <begin position="10"/>
        <end position="87"/>
    </location>
</feature>
<dbReference type="Pfam" id="PF13699">
    <property type="entry name" value="eCIS_core"/>
    <property type="match status" value="1"/>
</dbReference>
<accession>A0AAD1C356</accession>
<organism evidence="2 3">
    <name type="scientific">Metapseudomonas furukawaii</name>
    <name type="common">Pseudomonas furukawaii</name>
    <dbReference type="NCBI Taxonomy" id="1149133"/>
    <lineage>
        <taxon>Bacteria</taxon>
        <taxon>Pseudomonadati</taxon>
        <taxon>Pseudomonadota</taxon>
        <taxon>Gammaproteobacteria</taxon>
        <taxon>Pseudomonadales</taxon>
        <taxon>Pseudomonadaceae</taxon>
        <taxon>Metapseudomonas</taxon>
    </lineage>
</organism>
<reference evidence="2 3" key="2">
    <citation type="journal article" date="2017" name="Int. J. Syst. Evol. Microbiol.">
        <title>Pseudomonas furukawaii sp. nov., a polychlorinated biphenyl-degrading bacterium isolated from biphenyl-contaminated soil in Japan.</title>
        <authorList>
            <person name="Kimura N."/>
            <person name="Watanabe T."/>
            <person name="Suenaga H."/>
            <person name="Fujihara H."/>
            <person name="Futagami T."/>
            <person name="Goto M."/>
            <person name="Hanada S."/>
            <person name="Hirose J."/>
        </authorList>
    </citation>
    <scope>NUCLEOTIDE SEQUENCE [LARGE SCALE GENOMIC DNA]</scope>
    <source>
        <strain evidence="3">DSM 10086 / NBRC 110670 / KF707</strain>
    </source>
</reference>
<evidence type="ECO:0000313" key="2">
    <source>
        <dbReference type="EMBL" id="BAU75953.1"/>
    </source>
</evidence>
<dbReference type="InterPro" id="IPR025295">
    <property type="entry name" value="eCIS_core_dom"/>
</dbReference>
<dbReference type="Proteomes" id="UP000218554">
    <property type="component" value="Chromosome"/>
</dbReference>
<proteinExistence type="predicted"/>
<reference evidence="3" key="1">
    <citation type="submission" date="2015-05" db="EMBL/GenBank/DDBJ databases">
        <title>Draft genome sequencing of a biphenyl-degrading bacterium, Pseudomonas balearica KF707 (=NBRC110670).</title>
        <authorList>
            <person name="Kimura N."/>
            <person name="Hirose J."/>
            <person name="Watanabe T."/>
            <person name="Suenaga H."/>
            <person name="Fujihara H."/>
            <person name="Noguchi M."/>
            <person name="Hashimoto M."/>
            <person name="Shimodaira J."/>
            <person name="Tsuchikane K."/>
            <person name="Hosoyama A."/>
            <person name="Yamazoe A."/>
            <person name="Fujita N."/>
            <person name="Furukawa K."/>
        </authorList>
    </citation>
    <scope>NUCLEOTIDE SEQUENCE [LARGE SCALE GENOMIC DNA]</scope>
    <source>
        <strain evidence="3">DSM 10086 / NBRC 110670 / KF707</strain>
    </source>
</reference>
<dbReference type="AlphaFoldDB" id="A0AAD1C356"/>
<sequence>MRTLESPGQPLEPAVREQMEPRFGYDFSQVRVHLGSQAERSAREVDADAYAVGRDLVFGAGRYAPDTSAGKHLIAHELTHVIQQSGTAGADRHPTLARYRSKGKDTIAFDAANETLTDPKKQPWVETITIHFDKAVVDDGHKAAAKAAGQLEPRMPTGTLTAKYSAKSSTVPADVVLPISGGSTMLGVGLTDRVKASKVTRLEGLGYMDSENVRLGNLIDPVAKSGKGARYSKSGAGSMNYAIFFKGIQAIHEGLLNTGSHACVHVGSQSSIRDINYHTRIGVTTVTVSYDSSVLADLCCHRKKTGNASWNTNPCNSTKCP</sequence>
<dbReference type="EMBL" id="AP014862">
    <property type="protein sequence ID" value="BAU75953.1"/>
    <property type="molecule type" value="Genomic_DNA"/>
</dbReference>
<name>A0AAD1C356_METFU</name>
<keyword evidence="3" id="KW-1185">Reference proteome</keyword>
<gene>
    <name evidence="2" type="ORF">KF707C_42650</name>
</gene>
<evidence type="ECO:0000259" key="1">
    <source>
        <dbReference type="Pfam" id="PF13699"/>
    </source>
</evidence>
<evidence type="ECO:0000313" key="3">
    <source>
        <dbReference type="Proteomes" id="UP000218554"/>
    </source>
</evidence>
<protein>
    <recommendedName>
        <fullName evidence="1">eCIS core domain-containing protein</fullName>
    </recommendedName>
</protein>
<dbReference type="KEGG" id="pfuw:KF707C_42650"/>